<feature type="transmembrane region" description="Helical" evidence="5">
    <location>
        <begin position="329"/>
        <end position="346"/>
    </location>
</feature>
<dbReference type="GO" id="GO:0005819">
    <property type="term" value="C:spindle"/>
    <property type="evidence" value="ECO:0007669"/>
    <property type="project" value="TreeGrafter"/>
</dbReference>
<evidence type="ECO:0000256" key="1">
    <source>
        <dbReference type="ARBA" id="ARBA00004123"/>
    </source>
</evidence>
<evidence type="ECO:0000313" key="6">
    <source>
        <dbReference type="EMBL" id="KFD46457.1"/>
    </source>
</evidence>
<dbReference type="InterPro" id="IPR008657">
    <property type="entry name" value="JTB"/>
</dbReference>
<dbReference type="InterPro" id="IPR049629">
    <property type="entry name" value="DPY30_SDC1_DD"/>
</dbReference>
<dbReference type="CDD" id="cd22965">
    <property type="entry name" value="DD_DPY30_SDC1"/>
    <property type="match status" value="1"/>
</dbReference>
<protein>
    <submittedName>
        <fullName evidence="6">Uncharacterized protein</fullName>
    </submittedName>
</protein>
<accession>A0A085LNB1</accession>
<dbReference type="PANTHER" id="PTHR13041:SF3">
    <property type="entry name" value="PROTEIN JTB"/>
    <property type="match status" value="1"/>
</dbReference>
<name>A0A085LNB1_9BILA</name>
<dbReference type="PANTHER" id="PTHR13041">
    <property type="entry name" value="JTB PROTEIN-RELATED"/>
    <property type="match status" value="1"/>
</dbReference>
<keyword evidence="3" id="KW-0539">Nucleus</keyword>
<keyword evidence="5" id="KW-1133">Transmembrane helix</keyword>
<dbReference type="GO" id="GO:0005813">
    <property type="term" value="C:centrosome"/>
    <property type="evidence" value="ECO:0007669"/>
    <property type="project" value="TreeGrafter"/>
</dbReference>
<feature type="region of interest" description="Disordered" evidence="4">
    <location>
        <begin position="93"/>
        <end position="119"/>
    </location>
</feature>
<evidence type="ECO:0000256" key="4">
    <source>
        <dbReference type="SAM" id="MobiDB-lite"/>
    </source>
</evidence>
<reference evidence="6 7" key="1">
    <citation type="journal article" date="2014" name="Nat. Genet.">
        <title>Genome and transcriptome of the porcine whipworm Trichuris suis.</title>
        <authorList>
            <person name="Jex A.R."/>
            <person name="Nejsum P."/>
            <person name="Schwarz E.M."/>
            <person name="Hu L."/>
            <person name="Young N.D."/>
            <person name="Hall R.S."/>
            <person name="Korhonen P.K."/>
            <person name="Liao S."/>
            <person name="Thamsborg S."/>
            <person name="Xia J."/>
            <person name="Xu P."/>
            <person name="Wang S."/>
            <person name="Scheerlinck J.P."/>
            <person name="Hofmann A."/>
            <person name="Sternberg P.W."/>
            <person name="Wang J."/>
            <person name="Gasser R.B."/>
        </authorList>
    </citation>
    <scope>NUCLEOTIDE SEQUENCE [LARGE SCALE GENOMIC DNA]</scope>
    <source>
        <strain evidence="6">DCEP-RM93M</strain>
    </source>
</reference>
<dbReference type="GO" id="GO:0016020">
    <property type="term" value="C:membrane"/>
    <property type="evidence" value="ECO:0007669"/>
    <property type="project" value="InterPro"/>
</dbReference>
<keyword evidence="5" id="KW-0812">Transmembrane</keyword>
<evidence type="ECO:0000256" key="2">
    <source>
        <dbReference type="ARBA" id="ARBA00010849"/>
    </source>
</evidence>
<comment type="subcellular location">
    <subcellularLocation>
        <location evidence="1">Nucleus</location>
    </subcellularLocation>
</comment>
<keyword evidence="7" id="KW-1185">Reference proteome</keyword>
<dbReference type="Gene3D" id="3.30.720.220">
    <property type="match status" value="1"/>
</dbReference>
<dbReference type="InterPro" id="IPR007858">
    <property type="entry name" value="Dpy-30_motif"/>
</dbReference>
<feature type="region of interest" description="Disordered" evidence="4">
    <location>
        <begin position="1"/>
        <end position="81"/>
    </location>
</feature>
<dbReference type="Pfam" id="PF05186">
    <property type="entry name" value="Dpy-30"/>
    <property type="match status" value="1"/>
</dbReference>
<sequence>MSGDEDPTKVKEAVQQSVAPSAPAGAAVAMGTATPDTPSIVTAPVESMETEPAGAMNTASEEAPPSIPEQAPVPTSPVPEPKAEEITMKQEPQVAKEPLETSAQVPHGAETTPSQTNSHALPTRQYLDQTVVPILLQTLSVLARERPADPIQFLAETLLKNKDQFQPGGAANAYNGGAKKNKLLLCKKSTVVRLRSQFELPSGVAVLCFLRKHDDLSVQRFALLFMLFVFVLAVVLIMENFHFLNEEGKIQFKSKQAIDVTAQTRSETCWTTERFDILVPCTPCSDFDKIALAKSCGPVSRYYEKVNCSNSGVVYRSCYPNRNRTNNYILLWFLSLISSLIFSFLVKRRSDYLYNRLQSRIRKQFEVSSPVENLRANPSESVSFCSE</sequence>
<dbReference type="Proteomes" id="UP000030764">
    <property type="component" value="Unassembled WGS sequence"/>
</dbReference>
<dbReference type="AlphaFoldDB" id="A0A085LNB1"/>
<dbReference type="GO" id="GO:0005634">
    <property type="term" value="C:nucleus"/>
    <property type="evidence" value="ECO:0007669"/>
    <property type="project" value="UniProtKB-SubCell"/>
</dbReference>
<feature type="compositionally biased region" description="Low complexity" evidence="4">
    <location>
        <begin position="17"/>
        <end position="34"/>
    </location>
</feature>
<gene>
    <name evidence="6" type="ORF">M513_12658</name>
</gene>
<dbReference type="GO" id="GO:0005737">
    <property type="term" value="C:cytoplasm"/>
    <property type="evidence" value="ECO:0007669"/>
    <property type="project" value="TreeGrafter"/>
</dbReference>
<evidence type="ECO:0000313" key="7">
    <source>
        <dbReference type="Proteomes" id="UP000030764"/>
    </source>
</evidence>
<proteinExistence type="inferred from homology"/>
<keyword evidence="5" id="KW-0472">Membrane</keyword>
<evidence type="ECO:0000256" key="5">
    <source>
        <dbReference type="SAM" id="Phobius"/>
    </source>
</evidence>
<organism evidence="6 7">
    <name type="scientific">Trichuris suis</name>
    <name type="common">pig whipworm</name>
    <dbReference type="NCBI Taxonomy" id="68888"/>
    <lineage>
        <taxon>Eukaryota</taxon>
        <taxon>Metazoa</taxon>
        <taxon>Ecdysozoa</taxon>
        <taxon>Nematoda</taxon>
        <taxon>Enoplea</taxon>
        <taxon>Dorylaimia</taxon>
        <taxon>Trichinellida</taxon>
        <taxon>Trichuridae</taxon>
        <taxon>Trichuris</taxon>
    </lineage>
</organism>
<feature type="compositionally biased region" description="Basic and acidic residues" evidence="4">
    <location>
        <begin position="1"/>
        <end position="12"/>
    </location>
</feature>
<dbReference type="GO" id="GO:0030496">
    <property type="term" value="C:midbody"/>
    <property type="evidence" value="ECO:0007669"/>
    <property type="project" value="TreeGrafter"/>
</dbReference>
<dbReference type="Gene3D" id="1.20.890.10">
    <property type="entry name" value="cAMP-dependent protein kinase regulatory subunit, dimerization-anchoring domain"/>
    <property type="match status" value="1"/>
</dbReference>
<dbReference type="Pfam" id="PF05439">
    <property type="entry name" value="JTB"/>
    <property type="match status" value="1"/>
</dbReference>
<feature type="transmembrane region" description="Helical" evidence="5">
    <location>
        <begin position="221"/>
        <end position="238"/>
    </location>
</feature>
<comment type="similarity">
    <text evidence="2">Belongs to the dpy-30 family.</text>
</comment>
<evidence type="ECO:0000256" key="3">
    <source>
        <dbReference type="ARBA" id="ARBA00023242"/>
    </source>
</evidence>
<dbReference type="GO" id="GO:0000281">
    <property type="term" value="P:mitotic cytokinesis"/>
    <property type="evidence" value="ECO:0007669"/>
    <property type="project" value="TreeGrafter"/>
</dbReference>
<dbReference type="EMBL" id="KL363370">
    <property type="protein sequence ID" value="KFD46457.1"/>
    <property type="molecule type" value="Genomic_DNA"/>
</dbReference>